<proteinExistence type="predicted"/>
<evidence type="ECO:0000256" key="1">
    <source>
        <dbReference type="SAM" id="MobiDB-lite"/>
    </source>
</evidence>
<gene>
    <name evidence="2" type="ORF">PVAP13_2NG082600</name>
</gene>
<protein>
    <submittedName>
        <fullName evidence="2">Uncharacterized protein</fullName>
    </submittedName>
</protein>
<comment type="caution">
    <text evidence="2">The sequence shown here is derived from an EMBL/GenBank/DDBJ whole genome shotgun (WGS) entry which is preliminary data.</text>
</comment>
<organism evidence="2 3">
    <name type="scientific">Panicum virgatum</name>
    <name type="common">Blackwell switchgrass</name>
    <dbReference type="NCBI Taxonomy" id="38727"/>
    <lineage>
        <taxon>Eukaryota</taxon>
        <taxon>Viridiplantae</taxon>
        <taxon>Streptophyta</taxon>
        <taxon>Embryophyta</taxon>
        <taxon>Tracheophyta</taxon>
        <taxon>Spermatophyta</taxon>
        <taxon>Magnoliopsida</taxon>
        <taxon>Liliopsida</taxon>
        <taxon>Poales</taxon>
        <taxon>Poaceae</taxon>
        <taxon>PACMAD clade</taxon>
        <taxon>Panicoideae</taxon>
        <taxon>Panicodae</taxon>
        <taxon>Paniceae</taxon>
        <taxon>Panicinae</taxon>
        <taxon>Panicum</taxon>
        <taxon>Panicum sect. Hiantes</taxon>
    </lineage>
</organism>
<evidence type="ECO:0000313" key="3">
    <source>
        <dbReference type="Proteomes" id="UP000823388"/>
    </source>
</evidence>
<reference evidence="2" key="1">
    <citation type="submission" date="2020-05" db="EMBL/GenBank/DDBJ databases">
        <title>WGS assembly of Panicum virgatum.</title>
        <authorList>
            <person name="Lovell J.T."/>
            <person name="Jenkins J."/>
            <person name="Shu S."/>
            <person name="Juenger T.E."/>
            <person name="Schmutz J."/>
        </authorList>
    </citation>
    <scope>NUCLEOTIDE SEQUENCE</scope>
    <source>
        <strain evidence="2">AP13</strain>
    </source>
</reference>
<evidence type="ECO:0000313" key="2">
    <source>
        <dbReference type="EMBL" id="KAG2632129.1"/>
    </source>
</evidence>
<dbReference type="Proteomes" id="UP000823388">
    <property type="component" value="Chromosome 2N"/>
</dbReference>
<feature type="region of interest" description="Disordered" evidence="1">
    <location>
        <begin position="32"/>
        <end position="100"/>
    </location>
</feature>
<sequence length="100" mass="10429">MRRRSHVASWLAVPCQRRGVLWAPWPPLGLPTEAVDGGRGPHPTPSLPQGGGGHQPGNRGIIPNSAGLQTVAPRKCATPTQLPEPASFGRAGAEVRACEA</sequence>
<name>A0A8T0VKC1_PANVG</name>
<accession>A0A8T0VKC1</accession>
<dbReference type="EMBL" id="CM029040">
    <property type="protein sequence ID" value="KAG2632129.1"/>
    <property type="molecule type" value="Genomic_DNA"/>
</dbReference>
<dbReference type="AlphaFoldDB" id="A0A8T0VKC1"/>
<keyword evidence="3" id="KW-1185">Reference proteome</keyword>